<sequence>MRERHALVTRREDDGWSPLEDGEGTVGISLVCHRGGSLSSSVSRVIMLRRRRLDLGWWFPLLCLPSRIFHSRLHLRRLENISSFSITH</sequence>
<proteinExistence type="predicted"/>
<organism evidence="1 2">
    <name type="scientific">Brassica cretica</name>
    <name type="common">Mustard</name>
    <dbReference type="NCBI Taxonomy" id="69181"/>
    <lineage>
        <taxon>Eukaryota</taxon>
        <taxon>Viridiplantae</taxon>
        <taxon>Streptophyta</taxon>
        <taxon>Embryophyta</taxon>
        <taxon>Tracheophyta</taxon>
        <taxon>Spermatophyta</taxon>
        <taxon>Magnoliopsida</taxon>
        <taxon>eudicotyledons</taxon>
        <taxon>Gunneridae</taxon>
        <taxon>Pentapetalae</taxon>
        <taxon>rosids</taxon>
        <taxon>malvids</taxon>
        <taxon>Brassicales</taxon>
        <taxon>Brassicaceae</taxon>
        <taxon>Brassiceae</taxon>
        <taxon>Brassica</taxon>
    </lineage>
</organism>
<gene>
    <name evidence="1" type="ORF">F2Q69_00004882</name>
</gene>
<dbReference type="Proteomes" id="UP000712600">
    <property type="component" value="Unassembled WGS sequence"/>
</dbReference>
<evidence type="ECO:0000313" key="2">
    <source>
        <dbReference type="Proteomes" id="UP000712600"/>
    </source>
</evidence>
<reference evidence="1" key="1">
    <citation type="submission" date="2019-12" db="EMBL/GenBank/DDBJ databases">
        <title>Genome sequencing and annotation of Brassica cretica.</title>
        <authorList>
            <person name="Studholme D.J."/>
            <person name="Sarris P."/>
        </authorList>
    </citation>
    <scope>NUCLEOTIDE SEQUENCE</scope>
    <source>
        <strain evidence="1">PFS-109/04</strain>
        <tissue evidence="1">Leaf</tissue>
    </source>
</reference>
<protein>
    <submittedName>
        <fullName evidence="1">Uncharacterized protein</fullName>
    </submittedName>
</protein>
<accession>A0A8S9PP31</accession>
<evidence type="ECO:0000313" key="1">
    <source>
        <dbReference type="EMBL" id="KAF3514453.1"/>
    </source>
</evidence>
<dbReference type="EMBL" id="QGKX02001521">
    <property type="protein sequence ID" value="KAF3514453.1"/>
    <property type="molecule type" value="Genomic_DNA"/>
</dbReference>
<comment type="caution">
    <text evidence="1">The sequence shown here is derived from an EMBL/GenBank/DDBJ whole genome shotgun (WGS) entry which is preliminary data.</text>
</comment>
<name>A0A8S9PP31_BRACR</name>
<dbReference type="AlphaFoldDB" id="A0A8S9PP31"/>